<organism evidence="5 6">
    <name type="scientific">Sphaerotilus microaerophilus</name>
    <dbReference type="NCBI Taxonomy" id="2914710"/>
    <lineage>
        <taxon>Bacteria</taxon>
        <taxon>Pseudomonadati</taxon>
        <taxon>Pseudomonadota</taxon>
        <taxon>Betaproteobacteria</taxon>
        <taxon>Burkholderiales</taxon>
        <taxon>Sphaerotilaceae</taxon>
        <taxon>Sphaerotilus</taxon>
    </lineage>
</organism>
<dbReference type="InterPro" id="IPR027417">
    <property type="entry name" value="P-loop_NTPase"/>
</dbReference>
<dbReference type="RefSeq" id="WP_251970266.1">
    <property type="nucleotide sequence ID" value="NZ_AP025730.1"/>
</dbReference>
<dbReference type="CDD" id="cd18012">
    <property type="entry name" value="DEXQc_arch_SWI2_SNF2"/>
    <property type="match status" value="1"/>
</dbReference>
<dbReference type="SMART" id="SM00490">
    <property type="entry name" value="HELICc"/>
    <property type="match status" value="1"/>
</dbReference>
<gene>
    <name evidence="5" type="ORF">CATMQ487_40090</name>
</gene>
<dbReference type="InterPro" id="IPR000330">
    <property type="entry name" value="SNF2_N"/>
</dbReference>
<dbReference type="InterPro" id="IPR014001">
    <property type="entry name" value="Helicase_ATP-bd"/>
</dbReference>
<evidence type="ECO:0000313" key="6">
    <source>
        <dbReference type="Proteomes" id="UP001057498"/>
    </source>
</evidence>
<dbReference type="PANTHER" id="PTHR10799">
    <property type="entry name" value="SNF2/RAD54 HELICASE FAMILY"/>
    <property type="match status" value="1"/>
</dbReference>
<accession>A0ABN6PSM9</accession>
<dbReference type="Pfam" id="PF00176">
    <property type="entry name" value="SNF2-rel_dom"/>
    <property type="match status" value="1"/>
</dbReference>
<reference evidence="5" key="1">
    <citation type="submission" date="2022-04" db="EMBL/GenBank/DDBJ databases">
        <title>Whole genome sequence of Sphaerotilus sp. FB-5.</title>
        <authorList>
            <person name="Takeda M."/>
            <person name="Narihara S."/>
            <person name="Akimoto M."/>
            <person name="Akimoto R."/>
            <person name="Nishiyashiki S."/>
            <person name="Murakami T."/>
        </authorList>
    </citation>
    <scope>NUCLEOTIDE SEQUENCE</scope>
    <source>
        <strain evidence="5">FB-5</strain>
    </source>
</reference>
<feature type="domain" description="Helicase C-terminal" evidence="4">
    <location>
        <begin position="1263"/>
        <end position="1416"/>
    </location>
</feature>
<feature type="region of interest" description="Disordered" evidence="2">
    <location>
        <begin position="619"/>
        <end position="640"/>
    </location>
</feature>
<protein>
    <submittedName>
        <fullName evidence="5">Uncharacterized protein</fullName>
    </submittedName>
</protein>
<name>A0ABN6PSM9_9BURK</name>
<dbReference type="InterPro" id="IPR049730">
    <property type="entry name" value="SNF2/RAD54-like_C"/>
</dbReference>
<dbReference type="Gene3D" id="3.40.50.10810">
    <property type="entry name" value="Tandem AAA-ATPase domain"/>
    <property type="match status" value="1"/>
</dbReference>
<dbReference type="CDD" id="cd18793">
    <property type="entry name" value="SF2_C_SNF"/>
    <property type="match status" value="1"/>
</dbReference>
<dbReference type="InterPro" id="IPR038718">
    <property type="entry name" value="SNF2-like_sf"/>
</dbReference>
<keyword evidence="1" id="KW-0378">Hydrolase</keyword>
<proteinExistence type="predicted"/>
<feature type="domain" description="Helicase ATP-binding" evidence="3">
    <location>
        <begin position="982"/>
        <end position="1142"/>
    </location>
</feature>
<dbReference type="Proteomes" id="UP001057498">
    <property type="component" value="Chromosome"/>
</dbReference>
<dbReference type="Gene3D" id="3.40.50.300">
    <property type="entry name" value="P-loop containing nucleotide triphosphate hydrolases"/>
    <property type="match status" value="1"/>
</dbReference>
<evidence type="ECO:0000259" key="4">
    <source>
        <dbReference type="PROSITE" id="PS51194"/>
    </source>
</evidence>
<dbReference type="EMBL" id="AP025730">
    <property type="protein sequence ID" value="BDI07039.1"/>
    <property type="molecule type" value="Genomic_DNA"/>
</dbReference>
<evidence type="ECO:0000259" key="3">
    <source>
        <dbReference type="PROSITE" id="PS51192"/>
    </source>
</evidence>
<sequence length="1432" mass="154195">MQPPLFDAPPPPGITPLHLPLPDTEALLLALAVGGGARTRTWLLSYLPALGEPTAQGKRFSGSDVAAALSELARQGHVSEDPLRRATWALAPAQMPAALARALDRHPGAALAEALVRCDGYGHPLAPDGRWHFHSEMDAVALVRLLACTGTPLAELQRYEPHCGWGFEWTEVLWQALQFDLDEALFARLHPSVQVHLLGEGLERRSSQWRRNGTLPLVALAEGCFAAAPTRPDLAEAIDASDLRWYWAVWLVLAGRGDEAEPVIAPLTQPGAGRSEAEAAHWDSLANALEAFRLSRLGQWPASVALYEQALAERRALTGQKKGLLPLLLATPYVQALMAQGDPAGLRTALKFCLAEGGKRQPSPDSPWGLMALALQMRLGEARRDLQRFAPVSRAPYLDQTDYWRWLMRAWLSEAGTARPGTTSVPAAWQALHASCVDAGLLDLARQLDAALAVAEGRPAPDLFFAAPRADGWRDTLAALAAVAAPEAAAPSSAQVSVQATRLIWVLDVNDFGALRSITVWEQKQGSRGWGKPRDVPLSRLAKADGLPAHDAAVARCIRQHSQDRSWQLDLAAAAVALLGHPGIEFADTPGVPVTLTEGAPTLEVADLGEQLRLRLQPPPRWADPLASAAEPRRWSGSSAADLKEQEALADLTLLRDAPQRARLLRLNPAQKRAAQLIGAGLSLPKAAAEQLEPVLRSLGAHFQVHADELQASREVAADARLRAELSPQGDGVHLRLVVAPVGAEGPRLTPGQGRTHLIARVGGEIIGAQRDLAAEREHLEAVLDACPMLAEPPENAPAAWDVETPDATLALLERLHTLNAVTALDWPQGKPIRVDSAGLGALQVRVESGHEWLALAGGVTVNEQLVAHLGRLLDWAATQKSRFVPLGEGRYLALTEELKARLDELATVAERERSDGEGARVTPLAAAWLERALAGADVAADDAFRARIERLAAAQADRYHLPGTLQASLRPYQEEGYEWAMRLAESGFGACLADDMGLGKTLQALAVLLARAAGGPALVIAPTSLIGNWQAEARRFAPSLRVQVYAEGDDTGDRDALITQAGPGDVLLVSYQLQLFNAAAFAARGWHTLVLDEAQAIKNAAAKRSQAAFELNADFRLALSGTPIENRLAELWSIMRVCNPGLLGSLPRFNLRFAVPIERDRHRGAQRTLRKLIGPFILRRTKAEVLDDLPPRTELTLLVQGDATEQAHYEALRRQALIEAQEALSGGNPGQAHLNILAQLTRLRRAACDPRLVTPDLAQPGAKVQAFGELAAELVANGHKALVFSQFVDFLALLKAPLEAAGIRYQYLDGSTPAAERTARVAAFQAGEGELFLISLKAGGFGLNLTVADYVVIADPWWNPAVEEQASGRAHRIGQQRPVTVYRLVHQGTLEEKIVELHADKRELADSVLEGQDRGSALPADALLALLQGEG</sequence>
<evidence type="ECO:0000256" key="2">
    <source>
        <dbReference type="SAM" id="MobiDB-lite"/>
    </source>
</evidence>
<dbReference type="SMART" id="SM00487">
    <property type="entry name" value="DEXDc"/>
    <property type="match status" value="1"/>
</dbReference>
<dbReference type="PROSITE" id="PS51194">
    <property type="entry name" value="HELICASE_CTER"/>
    <property type="match status" value="1"/>
</dbReference>
<evidence type="ECO:0000313" key="5">
    <source>
        <dbReference type="EMBL" id="BDI07039.1"/>
    </source>
</evidence>
<keyword evidence="6" id="KW-1185">Reference proteome</keyword>
<dbReference type="Pfam" id="PF00271">
    <property type="entry name" value="Helicase_C"/>
    <property type="match status" value="1"/>
</dbReference>
<dbReference type="InterPro" id="IPR001650">
    <property type="entry name" value="Helicase_C-like"/>
</dbReference>
<dbReference type="PROSITE" id="PS51192">
    <property type="entry name" value="HELICASE_ATP_BIND_1"/>
    <property type="match status" value="1"/>
</dbReference>
<evidence type="ECO:0000256" key="1">
    <source>
        <dbReference type="ARBA" id="ARBA00022801"/>
    </source>
</evidence>
<dbReference type="SUPFAM" id="SSF52540">
    <property type="entry name" value="P-loop containing nucleoside triphosphate hydrolases"/>
    <property type="match status" value="2"/>
</dbReference>